<evidence type="ECO:0000313" key="2">
    <source>
        <dbReference type="Proteomes" id="UP000035331"/>
    </source>
</evidence>
<sequence>MFLILIILKVAIFKKLWKRLQKRIKPGKRKELQDTLVVFPIFNSRAPDTIKNRLGADISFI</sequence>
<name>A0A0G3CAH7_METBA</name>
<organism evidence="1 2">
    <name type="scientific">Methanosarcina barkeri CM1</name>
    <dbReference type="NCBI Taxonomy" id="796385"/>
    <lineage>
        <taxon>Archaea</taxon>
        <taxon>Methanobacteriati</taxon>
        <taxon>Methanobacteriota</taxon>
        <taxon>Stenosarchaea group</taxon>
        <taxon>Methanomicrobia</taxon>
        <taxon>Methanosarcinales</taxon>
        <taxon>Methanosarcinaceae</taxon>
        <taxon>Methanosarcina</taxon>
    </lineage>
</organism>
<gene>
    <name evidence="1" type="ORF">MCM1_0552</name>
</gene>
<evidence type="ECO:0000313" key="1">
    <source>
        <dbReference type="EMBL" id="AKJ37650.1"/>
    </source>
</evidence>
<dbReference type="PATRIC" id="fig|796385.3.peg.685"/>
<dbReference type="Proteomes" id="UP000035331">
    <property type="component" value="Chromosome"/>
</dbReference>
<dbReference type="EMBL" id="CP008746">
    <property type="protein sequence ID" value="AKJ37650.1"/>
    <property type="molecule type" value="Genomic_DNA"/>
</dbReference>
<dbReference type="AlphaFoldDB" id="A0A0G3CAH7"/>
<reference evidence="1 2" key="2">
    <citation type="journal article" date="2015" name="Stand. Genomic Sci.">
        <title>The complete genome sequence of the rumen methanogen Methanosarcina barkeri CM1.</title>
        <authorList>
            <person name="Lambie S.C."/>
            <person name="Kelly W.J."/>
            <person name="Leahy S.C."/>
            <person name="Li D."/>
            <person name="Reilly K."/>
            <person name="McAllister T.A."/>
            <person name="Valle E.R."/>
            <person name="Attwood G.T."/>
            <person name="Altermann E."/>
        </authorList>
    </citation>
    <scope>NUCLEOTIDE SEQUENCE [LARGE SCALE GENOMIC DNA]</scope>
    <source>
        <strain evidence="1 2">CM1</strain>
    </source>
</reference>
<proteinExistence type="predicted"/>
<accession>A0A0G3CAH7</accession>
<protein>
    <submittedName>
        <fullName evidence="1">Uncharacterized protein</fullName>
    </submittedName>
</protein>
<reference evidence="2" key="1">
    <citation type="submission" date="2014-06" db="EMBL/GenBank/DDBJ databases">
        <title>The complete genome sequence of Methanosarcina barkeri CM1.</title>
        <authorList>
            <consortium name="Pastoral Greenhouse Gas Research Consortium"/>
            <person name="Lambie S.C."/>
            <person name="Leahy S.C."/>
            <person name="Kelly W.J."/>
            <person name="Li D."/>
            <person name="Reilly K."/>
            <person name="Attwood G.T."/>
            <person name="Altermann E."/>
        </authorList>
    </citation>
    <scope>NUCLEOTIDE SEQUENCE [LARGE SCALE GENOMIC DNA]</scope>
    <source>
        <strain evidence="2">CM1</strain>
    </source>
</reference>